<evidence type="ECO:0000259" key="2">
    <source>
        <dbReference type="Pfam" id="PF16003"/>
    </source>
</evidence>
<feature type="domain" description="DUF4776" evidence="2">
    <location>
        <begin position="459"/>
        <end position="939"/>
    </location>
</feature>
<evidence type="ECO:0000259" key="3">
    <source>
        <dbReference type="Pfam" id="PF16032"/>
    </source>
</evidence>
<feature type="region of interest" description="Disordered" evidence="1">
    <location>
        <begin position="627"/>
        <end position="663"/>
    </location>
</feature>
<proteinExistence type="predicted"/>
<name>B3LZC0_DROAN</name>
<protein>
    <recommendedName>
        <fullName evidence="6">DUF4776 domain-containing protein</fullName>
    </recommendedName>
</protein>
<organism evidence="4 5">
    <name type="scientific">Drosophila ananassae</name>
    <name type="common">Fruit fly</name>
    <dbReference type="NCBI Taxonomy" id="7217"/>
    <lineage>
        <taxon>Eukaryota</taxon>
        <taxon>Metazoa</taxon>
        <taxon>Ecdysozoa</taxon>
        <taxon>Arthropoda</taxon>
        <taxon>Hexapoda</taxon>
        <taxon>Insecta</taxon>
        <taxon>Pterygota</taxon>
        <taxon>Neoptera</taxon>
        <taxon>Endopterygota</taxon>
        <taxon>Diptera</taxon>
        <taxon>Brachycera</taxon>
        <taxon>Muscomorpha</taxon>
        <taxon>Ephydroidea</taxon>
        <taxon>Drosophilidae</taxon>
        <taxon>Drosophila</taxon>
        <taxon>Sophophora</taxon>
    </lineage>
</organism>
<dbReference type="OMA" id="GRDFECQ"/>
<feature type="region of interest" description="Disordered" evidence="1">
    <location>
        <begin position="261"/>
        <end position="292"/>
    </location>
</feature>
<dbReference type="InterPro" id="IPR031992">
    <property type="entry name" value="DUF4788"/>
</dbReference>
<evidence type="ECO:0000313" key="5">
    <source>
        <dbReference type="Proteomes" id="UP000007801"/>
    </source>
</evidence>
<dbReference type="Proteomes" id="UP000007801">
    <property type="component" value="Unassembled WGS sequence"/>
</dbReference>
<dbReference type="Pfam" id="PF16032">
    <property type="entry name" value="DUF4788"/>
    <property type="match status" value="1"/>
</dbReference>
<sequence length="1088" mass="123297">MASKTAGKTADKTAETKPAEEEQPPVEKKPPPKPVDEQPEINWDSYWKNNGMMSTKMTKTKDEYMTCSVKKNKAEQEKLPKKPICCSGCPVKDRDNVYTPKCPSKGQKGKANKPYMNCFACNMICQKLDMPGWEFECRDQLQIRVTVCKGCKIVLDASRINVNCLPQEKSATFSKEPECLLRQLREGISLGLVYMRKEIGRGCYFVPDAVIYRMTHNLSETVHDGEVELTCKGCTVGICRVRFSLTMKCQSLEVAEHGWPERLAGGQDRGNTSPQMTSRSSGWPRRTERSRSWTSSEVIDLRDCGSTCKGRPPRNTYSWPSSDIADIRQCGGAMLQTQERACSPSFSSSSLNEETLCGSCPKNIDTNVDPEDLDFMEQKTSAQSCNPDFCAAQAEDGRLVDMAGPFPVRKCPKDDGFCLTIDSPLGPSAQFSAQLQSPMGEGTTNRMAPKMSSPILKQMHISDIRACILCGEDVSWMPKIAACPYCGYKPVPDFKEKPYDEEATAEKILFDHLDNQEDFDMGSVEGCPAGKVNVENDRTSEAFEAVVRDYQLLKRSIRESSRMKTCQPAVEKPTRPDPVEEHKPQNLAKVFAELKDLFKAKTAEEAKNQKIQDICNDACHLARLRVKKSRSQRNADRKKAGEVAGAEEDPCTDPKPLKKRKYKTKRPYKSRYYSMYKPRERPPRPTSVPEDIQVPGHMGWLWTAHPLASQPGWRPGAIRRSIRDLMSYFLADYPIDSIPVSKYMSYYKNKKPPKTSSAKKEEDMTQVPTLHIEKKNDIFTITLRPLKDAATLAKSANPYVNMKPVQFRIVKNPFIKELRDLKRCLKGIGFSSCTCHKPVMQCYCRSFVDKKRLIYCLRKECEQRKMDSCEDELVLSETSDSEAEFEFGVTPPAGLMHPERLKSSHVKSVETQYDEADWAQPSSFPHPATPLAQYCACVMGDRQKTFNWIYGKGVIDPPQKPPKMRNPPKDKKKKPRQAGGFDPQIEEFLPHELSRYDGSQSVPVKRNYLAPLPSYKPPDYSSDSELPLSGSHMKLLDRAAYPPSAPQRREPWARELEKMLERKKIKRRTRRLVRFDNTLVPHSSDVQL</sequence>
<dbReference type="GeneID" id="6499000"/>
<feature type="domain" description="DUF4788" evidence="3">
    <location>
        <begin position="125"/>
        <end position="254"/>
    </location>
</feature>
<dbReference type="HOGENOM" id="CLU_012082_0_0_1"/>
<dbReference type="KEGG" id="dan:6499000"/>
<feature type="compositionally biased region" description="Polar residues" evidence="1">
    <location>
        <begin position="269"/>
        <end position="281"/>
    </location>
</feature>
<dbReference type="InterPro" id="IPR031949">
    <property type="entry name" value="DUF4776"/>
</dbReference>
<dbReference type="GO" id="GO:0008157">
    <property type="term" value="F:protein phosphatase 1 binding"/>
    <property type="evidence" value="ECO:0007669"/>
    <property type="project" value="EnsemblMetazoa"/>
</dbReference>
<dbReference type="OrthoDB" id="7883086at2759"/>
<reference evidence="4 5" key="1">
    <citation type="journal article" date="2007" name="Nature">
        <title>Evolution of genes and genomes on the Drosophila phylogeny.</title>
        <authorList>
            <consortium name="Drosophila 12 Genomes Consortium"/>
            <person name="Clark A.G."/>
            <person name="Eisen M.B."/>
            <person name="Smith D.R."/>
            <person name="Bergman C.M."/>
            <person name="Oliver B."/>
            <person name="Markow T.A."/>
            <person name="Kaufman T.C."/>
            <person name="Kellis M."/>
            <person name="Gelbart W."/>
            <person name="Iyer V.N."/>
            <person name="Pollard D.A."/>
            <person name="Sackton T.B."/>
            <person name="Larracuente A.M."/>
            <person name="Singh N.D."/>
            <person name="Abad J.P."/>
            <person name="Abt D.N."/>
            <person name="Adryan B."/>
            <person name="Aguade M."/>
            <person name="Akashi H."/>
            <person name="Anderson W.W."/>
            <person name="Aquadro C.F."/>
            <person name="Ardell D.H."/>
            <person name="Arguello R."/>
            <person name="Artieri C.G."/>
            <person name="Barbash D.A."/>
            <person name="Barker D."/>
            <person name="Barsanti P."/>
            <person name="Batterham P."/>
            <person name="Batzoglou S."/>
            <person name="Begun D."/>
            <person name="Bhutkar A."/>
            <person name="Blanco E."/>
            <person name="Bosak S.A."/>
            <person name="Bradley R.K."/>
            <person name="Brand A.D."/>
            <person name="Brent M.R."/>
            <person name="Brooks A.N."/>
            <person name="Brown R.H."/>
            <person name="Butlin R.K."/>
            <person name="Caggese C."/>
            <person name="Calvi B.R."/>
            <person name="Bernardo de Carvalho A."/>
            <person name="Caspi A."/>
            <person name="Castrezana S."/>
            <person name="Celniker S.E."/>
            <person name="Chang J.L."/>
            <person name="Chapple C."/>
            <person name="Chatterji S."/>
            <person name="Chinwalla A."/>
            <person name="Civetta A."/>
            <person name="Clifton S.W."/>
            <person name="Comeron J.M."/>
            <person name="Costello J.C."/>
            <person name="Coyne J.A."/>
            <person name="Daub J."/>
            <person name="David R.G."/>
            <person name="Delcher A.L."/>
            <person name="Delehaunty K."/>
            <person name="Do C.B."/>
            <person name="Ebling H."/>
            <person name="Edwards K."/>
            <person name="Eickbush T."/>
            <person name="Evans J.D."/>
            <person name="Filipski A."/>
            <person name="Findeiss S."/>
            <person name="Freyhult E."/>
            <person name="Fulton L."/>
            <person name="Fulton R."/>
            <person name="Garcia A.C."/>
            <person name="Gardiner A."/>
            <person name="Garfield D.A."/>
            <person name="Garvin B.E."/>
            <person name="Gibson G."/>
            <person name="Gilbert D."/>
            <person name="Gnerre S."/>
            <person name="Godfrey J."/>
            <person name="Good R."/>
            <person name="Gotea V."/>
            <person name="Gravely B."/>
            <person name="Greenberg A.J."/>
            <person name="Griffiths-Jones S."/>
            <person name="Gross S."/>
            <person name="Guigo R."/>
            <person name="Gustafson E.A."/>
            <person name="Haerty W."/>
            <person name="Hahn M.W."/>
            <person name="Halligan D.L."/>
            <person name="Halpern A.L."/>
            <person name="Halter G.M."/>
            <person name="Han M.V."/>
            <person name="Heger A."/>
            <person name="Hillier L."/>
            <person name="Hinrichs A.S."/>
            <person name="Holmes I."/>
            <person name="Hoskins R.A."/>
            <person name="Hubisz M.J."/>
            <person name="Hultmark D."/>
            <person name="Huntley M.A."/>
            <person name="Jaffe D.B."/>
            <person name="Jagadeeshan S."/>
            <person name="Jeck W.R."/>
            <person name="Johnson J."/>
            <person name="Jones C.D."/>
            <person name="Jordan W.C."/>
            <person name="Karpen G.H."/>
            <person name="Kataoka E."/>
            <person name="Keightley P.D."/>
            <person name="Kheradpour P."/>
            <person name="Kirkness E.F."/>
            <person name="Koerich L.B."/>
            <person name="Kristiansen K."/>
            <person name="Kudrna D."/>
            <person name="Kulathinal R.J."/>
            <person name="Kumar S."/>
            <person name="Kwok R."/>
            <person name="Lander E."/>
            <person name="Langley C.H."/>
            <person name="Lapoint R."/>
            <person name="Lazzaro B.P."/>
            <person name="Lee S.J."/>
            <person name="Levesque L."/>
            <person name="Li R."/>
            <person name="Lin C.F."/>
            <person name="Lin M.F."/>
            <person name="Lindblad-Toh K."/>
            <person name="Llopart A."/>
            <person name="Long M."/>
            <person name="Low L."/>
            <person name="Lozovsky E."/>
            <person name="Lu J."/>
            <person name="Luo M."/>
            <person name="Machado C.A."/>
            <person name="Makalowski W."/>
            <person name="Marzo M."/>
            <person name="Matsuda M."/>
            <person name="Matzkin L."/>
            <person name="McAllister B."/>
            <person name="McBride C.S."/>
            <person name="McKernan B."/>
            <person name="McKernan K."/>
            <person name="Mendez-Lago M."/>
            <person name="Minx P."/>
            <person name="Mollenhauer M.U."/>
            <person name="Montooth K."/>
            <person name="Mount S.M."/>
            <person name="Mu X."/>
            <person name="Myers E."/>
            <person name="Negre B."/>
            <person name="Newfeld S."/>
            <person name="Nielsen R."/>
            <person name="Noor M.A."/>
            <person name="O'Grady P."/>
            <person name="Pachter L."/>
            <person name="Papaceit M."/>
            <person name="Parisi M.J."/>
            <person name="Parisi M."/>
            <person name="Parts L."/>
            <person name="Pedersen J.S."/>
            <person name="Pesole G."/>
            <person name="Phillippy A.M."/>
            <person name="Ponting C.P."/>
            <person name="Pop M."/>
            <person name="Porcelli D."/>
            <person name="Powell J.R."/>
            <person name="Prohaska S."/>
            <person name="Pruitt K."/>
            <person name="Puig M."/>
            <person name="Quesneville H."/>
            <person name="Ram K.R."/>
            <person name="Rand D."/>
            <person name="Rasmussen M.D."/>
            <person name="Reed L.K."/>
            <person name="Reenan R."/>
            <person name="Reily A."/>
            <person name="Remington K.A."/>
            <person name="Rieger T.T."/>
            <person name="Ritchie M.G."/>
            <person name="Robin C."/>
            <person name="Rogers Y.H."/>
            <person name="Rohde C."/>
            <person name="Rozas J."/>
            <person name="Rubenfield M.J."/>
            <person name="Ruiz A."/>
            <person name="Russo S."/>
            <person name="Salzberg S.L."/>
            <person name="Sanchez-Gracia A."/>
            <person name="Saranga D.J."/>
            <person name="Sato H."/>
            <person name="Schaeffer S.W."/>
            <person name="Schatz M.C."/>
            <person name="Schlenke T."/>
            <person name="Schwartz R."/>
            <person name="Segarra C."/>
            <person name="Singh R.S."/>
            <person name="Sirot L."/>
            <person name="Sirota M."/>
            <person name="Sisneros N.B."/>
            <person name="Smith C.D."/>
            <person name="Smith T.F."/>
            <person name="Spieth J."/>
            <person name="Stage D.E."/>
            <person name="Stark A."/>
            <person name="Stephan W."/>
            <person name="Strausberg R.L."/>
            <person name="Strempel S."/>
            <person name="Sturgill D."/>
            <person name="Sutton G."/>
            <person name="Sutton G.G."/>
            <person name="Tao W."/>
            <person name="Teichmann S."/>
            <person name="Tobari Y.N."/>
            <person name="Tomimura Y."/>
            <person name="Tsolas J.M."/>
            <person name="Valente V.L."/>
            <person name="Venter E."/>
            <person name="Venter J.C."/>
            <person name="Vicario S."/>
            <person name="Vieira F.G."/>
            <person name="Vilella A.J."/>
            <person name="Villasante A."/>
            <person name="Walenz B."/>
            <person name="Wang J."/>
            <person name="Wasserman M."/>
            <person name="Watts T."/>
            <person name="Wilson D."/>
            <person name="Wilson R.K."/>
            <person name="Wing R.A."/>
            <person name="Wolfner M.F."/>
            <person name="Wong A."/>
            <person name="Wong G.K."/>
            <person name="Wu C.I."/>
            <person name="Wu G."/>
            <person name="Yamamoto D."/>
            <person name="Yang H.P."/>
            <person name="Yang S.P."/>
            <person name="Yorke J.A."/>
            <person name="Yoshida K."/>
            <person name="Zdobnov E."/>
            <person name="Zhang P."/>
            <person name="Zhang Y."/>
            <person name="Zimin A.V."/>
            <person name="Baldwin J."/>
            <person name="Abdouelleil A."/>
            <person name="Abdulkadir J."/>
            <person name="Abebe A."/>
            <person name="Abera B."/>
            <person name="Abreu J."/>
            <person name="Acer S.C."/>
            <person name="Aftuck L."/>
            <person name="Alexander A."/>
            <person name="An P."/>
            <person name="Anderson E."/>
            <person name="Anderson S."/>
            <person name="Arachi H."/>
            <person name="Azer M."/>
            <person name="Bachantsang P."/>
            <person name="Barry A."/>
            <person name="Bayul T."/>
            <person name="Berlin A."/>
            <person name="Bessette D."/>
            <person name="Bloom T."/>
            <person name="Blye J."/>
            <person name="Boguslavskiy L."/>
            <person name="Bonnet C."/>
            <person name="Boukhgalter B."/>
            <person name="Bourzgui I."/>
            <person name="Brown A."/>
            <person name="Cahill P."/>
            <person name="Channer S."/>
            <person name="Cheshatsang Y."/>
            <person name="Chuda L."/>
            <person name="Citroen M."/>
            <person name="Collymore A."/>
            <person name="Cooke P."/>
            <person name="Costello M."/>
            <person name="D'Aco K."/>
            <person name="Daza R."/>
            <person name="De Haan G."/>
            <person name="DeGray S."/>
            <person name="DeMaso C."/>
            <person name="Dhargay N."/>
            <person name="Dooley K."/>
            <person name="Dooley E."/>
            <person name="Doricent M."/>
            <person name="Dorje P."/>
            <person name="Dorjee K."/>
            <person name="Dupes A."/>
            <person name="Elong R."/>
            <person name="Falk J."/>
            <person name="Farina A."/>
            <person name="Faro S."/>
            <person name="Ferguson D."/>
            <person name="Fisher S."/>
            <person name="Foley C.D."/>
            <person name="Franke A."/>
            <person name="Friedrich D."/>
            <person name="Gadbois L."/>
            <person name="Gearin G."/>
            <person name="Gearin C.R."/>
            <person name="Giannoukos G."/>
            <person name="Goode T."/>
            <person name="Graham J."/>
            <person name="Grandbois E."/>
            <person name="Grewal S."/>
            <person name="Gyaltsen K."/>
            <person name="Hafez N."/>
            <person name="Hagos B."/>
            <person name="Hall J."/>
            <person name="Henson C."/>
            <person name="Hollinger A."/>
            <person name="Honan T."/>
            <person name="Huard M.D."/>
            <person name="Hughes L."/>
            <person name="Hurhula B."/>
            <person name="Husby M.E."/>
            <person name="Kamat A."/>
            <person name="Kanga B."/>
            <person name="Kashin S."/>
            <person name="Khazanovich D."/>
            <person name="Kisner P."/>
            <person name="Lance K."/>
            <person name="Lara M."/>
            <person name="Lee W."/>
            <person name="Lennon N."/>
            <person name="Letendre F."/>
            <person name="LeVine R."/>
            <person name="Lipovsky A."/>
            <person name="Liu X."/>
            <person name="Liu J."/>
            <person name="Liu S."/>
            <person name="Lokyitsang T."/>
            <person name="Lokyitsang Y."/>
            <person name="Lubonja R."/>
            <person name="Lui A."/>
            <person name="MacDonald P."/>
            <person name="Magnisalis V."/>
            <person name="Maru K."/>
            <person name="Matthews C."/>
            <person name="McCusker W."/>
            <person name="McDonough S."/>
            <person name="Mehta T."/>
            <person name="Meldrim J."/>
            <person name="Meneus L."/>
            <person name="Mihai O."/>
            <person name="Mihalev A."/>
            <person name="Mihova T."/>
            <person name="Mittelman R."/>
            <person name="Mlenga V."/>
            <person name="Montmayeur A."/>
            <person name="Mulrain L."/>
            <person name="Navidi A."/>
            <person name="Naylor J."/>
            <person name="Negash T."/>
            <person name="Nguyen T."/>
            <person name="Nguyen N."/>
            <person name="Nicol R."/>
            <person name="Norbu C."/>
            <person name="Norbu N."/>
            <person name="Novod N."/>
            <person name="O'Neill B."/>
            <person name="Osman S."/>
            <person name="Markiewicz E."/>
            <person name="Oyono O.L."/>
            <person name="Patti C."/>
            <person name="Phunkhang P."/>
            <person name="Pierre F."/>
            <person name="Priest M."/>
            <person name="Raghuraman S."/>
            <person name="Rege F."/>
            <person name="Reyes R."/>
            <person name="Rise C."/>
            <person name="Rogov P."/>
            <person name="Ross K."/>
            <person name="Ryan E."/>
            <person name="Settipalli S."/>
            <person name="Shea T."/>
            <person name="Sherpa N."/>
            <person name="Shi L."/>
            <person name="Shih D."/>
            <person name="Sparrow T."/>
            <person name="Spaulding J."/>
            <person name="Stalker J."/>
            <person name="Stange-Thomann N."/>
            <person name="Stavropoulos S."/>
            <person name="Stone C."/>
            <person name="Strader C."/>
            <person name="Tesfaye S."/>
            <person name="Thomson T."/>
            <person name="Thoulutsang Y."/>
            <person name="Thoulutsang D."/>
            <person name="Topham K."/>
            <person name="Topping I."/>
            <person name="Tsamla T."/>
            <person name="Vassiliev H."/>
            <person name="Vo A."/>
            <person name="Wangchuk T."/>
            <person name="Wangdi T."/>
            <person name="Weiand M."/>
            <person name="Wilkinson J."/>
            <person name="Wilson A."/>
            <person name="Yadav S."/>
            <person name="Young G."/>
            <person name="Yu Q."/>
            <person name="Zembek L."/>
            <person name="Zhong D."/>
            <person name="Zimmer A."/>
            <person name="Zwirko Z."/>
            <person name="Jaffe D.B."/>
            <person name="Alvarez P."/>
            <person name="Brockman W."/>
            <person name="Butler J."/>
            <person name="Chin C."/>
            <person name="Gnerre S."/>
            <person name="Grabherr M."/>
            <person name="Kleber M."/>
            <person name="Mauceli E."/>
            <person name="MacCallum I."/>
        </authorList>
    </citation>
    <scope>NUCLEOTIDE SEQUENCE [LARGE SCALE GENOMIC DNA]</scope>
    <source>
        <strain evidence="5">Tucson 14024-0371.13</strain>
    </source>
</reference>
<evidence type="ECO:0000313" key="4">
    <source>
        <dbReference type="EMBL" id="EDV44099.1"/>
    </source>
</evidence>
<feature type="compositionally biased region" description="Basic and acidic residues" evidence="1">
    <location>
        <begin position="9"/>
        <end position="36"/>
    </location>
</feature>
<gene>
    <name evidence="4" type="primary">Dana\GF16203</name>
    <name evidence="4" type="synonym">dana_GLEANR_17474</name>
    <name evidence="4" type="ORF">GF16203</name>
</gene>
<dbReference type="Pfam" id="PF16003">
    <property type="entry name" value="DUF4776"/>
    <property type="match status" value="1"/>
</dbReference>
<dbReference type="CTD" id="43581"/>
<dbReference type="AlphaFoldDB" id="B3LZC0"/>
<dbReference type="PANTHER" id="PTHR39079">
    <property type="entry name" value="FI08034P-RELATED"/>
    <property type="match status" value="1"/>
</dbReference>
<evidence type="ECO:0000256" key="1">
    <source>
        <dbReference type="SAM" id="MobiDB-lite"/>
    </source>
</evidence>
<dbReference type="EMBL" id="CH902617">
    <property type="protein sequence ID" value="EDV44099.1"/>
    <property type="molecule type" value="Genomic_DNA"/>
</dbReference>
<evidence type="ECO:0008006" key="6">
    <source>
        <dbReference type="Google" id="ProtNLM"/>
    </source>
</evidence>
<dbReference type="eggNOG" id="ENOG502SIHJ">
    <property type="taxonomic scope" value="Eukaryota"/>
</dbReference>
<feature type="region of interest" description="Disordered" evidence="1">
    <location>
        <begin position="1"/>
        <end position="48"/>
    </location>
</feature>
<dbReference type="PhylomeDB" id="B3LZC0"/>
<feature type="region of interest" description="Disordered" evidence="1">
    <location>
        <begin position="952"/>
        <end position="982"/>
    </location>
</feature>
<keyword evidence="5" id="KW-1185">Reference proteome</keyword>
<dbReference type="PANTHER" id="PTHR39079:SF1">
    <property type="entry name" value="GH11706P-RELATED"/>
    <property type="match status" value="1"/>
</dbReference>
<accession>B3LZC0</accession>
<dbReference type="STRING" id="7217.B3LZC0"/>
<dbReference type="InParanoid" id="B3LZC0"/>